<dbReference type="InterPro" id="IPR001387">
    <property type="entry name" value="Cro/C1-type_HTH"/>
</dbReference>
<dbReference type="Proteomes" id="UP000004662">
    <property type="component" value="Plasmid pFW10101"/>
</dbReference>
<organism evidence="2 3">
    <name type="scientific">Solidesulfovibrio carbinoliphilus subsp. oakridgensis</name>
    <dbReference type="NCBI Taxonomy" id="694327"/>
    <lineage>
        <taxon>Bacteria</taxon>
        <taxon>Pseudomonadati</taxon>
        <taxon>Thermodesulfobacteriota</taxon>
        <taxon>Desulfovibrionia</taxon>
        <taxon>Desulfovibrionales</taxon>
        <taxon>Desulfovibrionaceae</taxon>
        <taxon>Solidesulfovibrio</taxon>
    </lineage>
</organism>
<dbReference type="SMART" id="SM00530">
    <property type="entry name" value="HTH_XRE"/>
    <property type="match status" value="1"/>
</dbReference>
<dbReference type="InterPro" id="IPR010982">
    <property type="entry name" value="Lambda_DNA-bd_dom_sf"/>
</dbReference>
<dbReference type="eggNOG" id="COG5499">
    <property type="taxonomic scope" value="Bacteria"/>
</dbReference>
<evidence type="ECO:0000259" key="1">
    <source>
        <dbReference type="PROSITE" id="PS50943"/>
    </source>
</evidence>
<feature type="domain" description="HTH cro/C1-type" evidence="1">
    <location>
        <begin position="87"/>
        <end position="139"/>
    </location>
</feature>
<dbReference type="GO" id="GO:0001046">
    <property type="term" value="F:core promoter sequence-specific DNA binding"/>
    <property type="evidence" value="ECO:0007669"/>
    <property type="project" value="TreeGrafter"/>
</dbReference>
<dbReference type="SUPFAM" id="SSF47413">
    <property type="entry name" value="lambda repressor-like DNA-binding domains"/>
    <property type="match status" value="1"/>
</dbReference>
<dbReference type="AlphaFoldDB" id="G7QEB1"/>
<dbReference type="RefSeq" id="WP_009183037.1">
    <property type="nucleotide sequence ID" value="NZ_CM001369.1"/>
</dbReference>
<accession>G7QEB1</accession>
<gene>
    <name evidence="2" type="ORF">DFW101_3721</name>
</gene>
<keyword evidence="3" id="KW-1185">Reference proteome</keyword>
<dbReference type="Pfam" id="PF01381">
    <property type="entry name" value="HTH_3"/>
    <property type="match status" value="1"/>
</dbReference>
<dbReference type="CDD" id="cd00093">
    <property type="entry name" value="HTH_XRE"/>
    <property type="match status" value="1"/>
</dbReference>
<reference evidence="3" key="1">
    <citation type="journal article" date="2015" name="Genome Announc.">
        <title>High-Quality Draft Genome Sequence of Desulfovibrio carbinoliphilus FW-101-2B, an Organic Acid-Oxidizing Sulfate-Reducing Bacterium Isolated from Uranium(VI)-Contaminated Groundwater.</title>
        <authorList>
            <person name="Ramsay B.D."/>
            <person name="Hwang C."/>
            <person name="Woo H.L."/>
            <person name="Carroll S.L."/>
            <person name="Lucas S."/>
            <person name="Han J."/>
            <person name="Lapidus A.L."/>
            <person name="Cheng J.F."/>
            <person name="Goodwin L.A."/>
            <person name="Pitluck S."/>
            <person name="Peters L."/>
            <person name="Chertkov O."/>
            <person name="Held B."/>
            <person name="Detter J.C."/>
            <person name="Han C.S."/>
            <person name="Tapia R."/>
            <person name="Land M.L."/>
            <person name="Hauser L.J."/>
            <person name="Kyrpides N.C."/>
            <person name="Ivanova N.N."/>
            <person name="Mikhailova N."/>
            <person name="Pagani I."/>
            <person name="Woyke T."/>
            <person name="Arkin A.P."/>
            <person name="Dehal P."/>
            <person name="Chivian D."/>
            <person name="Criddle C.S."/>
            <person name="Wu W."/>
            <person name="Chakraborty R."/>
            <person name="Hazen T.C."/>
            <person name="Fields M.W."/>
        </authorList>
    </citation>
    <scope>NUCLEOTIDE SEQUENCE [LARGE SCALE GENOMIC DNA]</scope>
    <source>
        <strain evidence="3">FW-101-2B</strain>
    </source>
</reference>
<dbReference type="Gene3D" id="1.10.260.40">
    <property type="entry name" value="lambda repressor-like DNA-binding domains"/>
    <property type="match status" value="1"/>
</dbReference>
<proteinExistence type="predicted"/>
<dbReference type="InterPro" id="IPR039060">
    <property type="entry name" value="Antitox_HigA"/>
</dbReference>
<evidence type="ECO:0000313" key="3">
    <source>
        <dbReference type="Proteomes" id="UP000004662"/>
    </source>
</evidence>
<dbReference type="PROSITE" id="PS50943">
    <property type="entry name" value="HTH_CROC1"/>
    <property type="match status" value="1"/>
</dbReference>
<sequence length="140" mass="15402">MNGPHPTLDPAAILQAWLPFKELVGPTTIKSQADYDRIASLVNVLLDAIRDDATHPLSDVLHYLTIQMEAYEEAHVAIPEADPKAVLRFLMEQHGLNQSDLGDCAPQSHISAILAGKRGISKETAKKLAKRFHVNADLFL</sequence>
<dbReference type="PANTHER" id="PTHR40455">
    <property type="entry name" value="ANTITOXIN HIGA"/>
    <property type="match status" value="1"/>
</dbReference>
<geneLocation type="plasmid" evidence="2 3">
    <name>pFW10101</name>
</geneLocation>
<dbReference type="EMBL" id="CM001369">
    <property type="protein sequence ID" value="EHJ46005.1"/>
    <property type="molecule type" value="Genomic_DNA"/>
</dbReference>
<protein>
    <submittedName>
        <fullName evidence="2">Transcriptional regulator, XRE family</fullName>
    </submittedName>
</protein>
<dbReference type="PANTHER" id="PTHR40455:SF1">
    <property type="entry name" value="ANTITOXIN HIGA"/>
    <property type="match status" value="1"/>
</dbReference>
<dbReference type="OrthoDB" id="9796786at2"/>
<keyword evidence="2" id="KW-0614">Plasmid</keyword>
<dbReference type="HOGENOM" id="CLU_125852_3_1_7"/>
<name>G7QEB1_9BACT</name>
<dbReference type="GO" id="GO:0006355">
    <property type="term" value="P:regulation of DNA-templated transcription"/>
    <property type="evidence" value="ECO:0007669"/>
    <property type="project" value="InterPro"/>
</dbReference>
<evidence type="ECO:0000313" key="2">
    <source>
        <dbReference type="EMBL" id="EHJ46005.1"/>
    </source>
</evidence>